<gene>
    <name evidence="3" type="ORF">ACJMK2_044104</name>
</gene>
<dbReference type="InterPro" id="IPR043519">
    <property type="entry name" value="NT_sf"/>
</dbReference>
<dbReference type="PANTHER" id="PTHR45762:SF3">
    <property type="entry name" value="ZINC-FINGER PROTEIN AT 72D, ISOFORM B"/>
    <property type="match status" value="1"/>
</dbReference>
<dbReference type="Proteomes" id="UP001634394">
    <property type="component" value="Unassembled WGS sequence"/>
</dbReference>
<reference evidence="3 4" key="1">
    <citation type="submission" date="2024-11" db="EMBL/GenBank/DDBJ databases">
        <title>Chromosome-level genome assembly of the freshwater bivalve Anodonta woodiana.</title>
        <authorList>
            <person name="Chen X."/>
        </authorList>
    </citation>
    <scope>NUCLEOTIDE SEQUENCE [LARGE SCALE GENOMIC DNA]</scope>
    <source>
        <strain evidence="3">MN2024</strain>
        <tissue evidence="3">Gills</tissue>
    </source>
</reference>
<evidence type="ECO:0000256" key="1">
    <source>
        <dbReference type="SAM" id="MobiDB-lite"/>
    </source>
</evidence>
<feature type="compositionally biased region" description="Basic and acidic residues" evidence="1">
    <location>
        <begin position="352"/>
        <end position="383"/>
    </location>
</feature>
<dbReference type="Gene3D" id="1.10.1410.40">
    <property type="match status" value="1"/>
</dbReference>
<dbReference type="AlphaFoldDB" id="A0ABD3W1V5"/>
<accession>A0ABD3W1V5</accession>
<feature type="region of interest" description="Disordered" evidence="1">
    <location>
        <begin position="50"/>
        <end position="91"/>
    </location>
</feature>
<sequence length="391" mass="43228">MGRPGSTPDDRHAMAKHTAIYPTEEELQSVQNLVTACEKALKSISDALAELDHPKDSAKKEAEEKKENVTNGDKEESKEGDTKDKEKAVTPPRVLKGVMRVGVLADGLLLRGNLEVDMVLLCSDKPTRTLLSRIVRMLPEQLTAAAPDEKFSILPNVSKAAIIITNAREHKAVCTITLTSASMREDPPEGVTVKDPPDVLDRQKCLDALAAVRHAKWFQARANGLQSCVIVLRILRDVCRRIPTWAPLTDWALDLLVEKALGSFRYPLWPGYALRRVFDTIANGVLLPNGPGLLDPCEKDVVDASGNLTNQEREDITASAQHCVRLIAFRQIFKVLGIDPLPPPQRFRDRKRKIEEGNDVDEKKEKTEGEQSEQKADVGKEKVAASTAQSK</sequence>
<dbReference type="SMART" id="SM00572">
    <property type="entry name" value="DZF"/>
    <property type="match status" value="1"/>
</dbReference>
<evidence type="ECO:0000313" key="3">
    <source>
        <dbReference type="EMBL" id="KAL3866843.1"/>
    </source>
</evidence>
<dbReference type="Gene3D" id="3.30.460.10">
    <property type="entry name" value="Beta Polymerase, domain 2"/>
    <property type="match status" value="1"/>
</dbReference>
<evidence type="ECO:0000259" key="2">
    <source>
        <dbReference type="PROSITE" id="PS51703"/>
    </source>
</evidence>
<proteinExistence type="predicted"/>
<dbReference type="InterPro" id="IPR049402">
    <property type="entry name" value="DZF_dom_C"/>
</dbReference>
<dbReference type="PROSITE" id="PS51703">
    <property type="entry name" value="DZF"/>
    <property type="match status" value="1"/>
</dbReference>
<dbReference type="Pfam" id="PF07528">
    <property type="entry name" value="DZF_N"/>
    <property type="match status" value="1"/>
</dbReference>
<evidence type="ECO:0000313" key="4">
    <source>
        <dbReference type="Proteomes" id="UP001634394"/>
    </source>
</evidence>
<feature type="region of interest" description="Disordered" evidence="1">
    <location>
        <begin position="345"/>
        <end position="391"/>
    </location>
</feature>
<organism evidence="3 4">
    <name type="scientific">Sinanodonta woodiana</name>
    <name type="common">Chinese pond mussel</name>
    <name type="synonym">Anodonta woodiana</name>
    <dbReference type="NCBI Taxonomy" id="1069815"/>
    <lineage>
        <taxon>Eukaryota</taxon>
        <taxon>Metazoa</taxon>
        <taxon>Spiralia</taxon>
        <taxon>Lophotrochozoa</taxon>
        <taxon>Mollusca</taxon>
        <taxon>Bivalvia</taxon>
        <taxon>Autobranchia</taxon>
        <taxon>Heteroconchia</taxon>
        <taxon>Palaeoheterodonta</taxon>
        <taxon>Unionida</taxon>
        <taxon>Unionoidea</taxon>
        <taxon>Unionidae</taxon>
        <taxon>Unioninae</taxon>
        <taxon>Sinanodonta</taxon>
    </lineage>
</organism>
<name>A0ABD3W1V5_SINWO</name>
<dbReference type="FunFam" id="1.10.1410.40:FF:000001">
    <property type="entry name" value="interleukin enhancer-binding factor 3 isoform X1"/>
    <property type="match status" value="1"/>
</dbReference>
<feature type="compositionally biased region" description="Basic and acidic residues" evidence="1">
    <location>
        <begin position="50"/>
        <end position="88"/>
    </location>
</feature>
<dbReference type="EMBL" id="JBJQND010000009">
    <property type="protein sequence ID" value="KAL3866843.1"/>
    <property type="molecule type" value="Genomic_DNA"/>
</dbReference>
<keyword evidence="4" id="KW-1185">Reference proteome</keyword>
<dbReference type="PANTHER" id="PTHR45762">
    <property type="entry name" value="ZINC FINGER RNA-BINDING PROTEIN"/>
    <property type="match status" value="1"/>
</dbReference>
<protein>
    <recommendedName>
        <fullName evidence="2">DZF domain-containing protein</fullName>
    </recommendedName>
</protein>
<dbReference type="Pfam" id="PF20965">
    <property type="entry name" value="DZF_C"/>
    <property type="match status" value="1"/>
</dbReference>
<dbReference type="InterPro" id="IPR049401">
    <property type="entry name" value="DZF_dom_N"/>
</dbReference>
<dbReference type="InterPro" id="IPR006561">
    <property type="entry name" value="DZF_dom"/>
</dbReference>
<feature type="domain" description="DZF" evidence="2">
    <location>
        <begin position="3"/>
        <end position="373"/>
    </location>
</feature>
<comment type="caution">
    <text evidence="3">The sequence shown here is derived from an EMBL/GenBank/DDBJ whole genome shotgun (WGS) entry which is preliminary data.</text>
</comment>